<feature type="compositionally biased region" description="Low complexity" evidence="1">
    <location>
        <begin position="88"/>
        <end position="98"/>
    </location>
</feature>
<name>A0AAN6N6R1_9PEZI</name>
<feature type="region of interest" description="Disordered" evidence="1">
    <location>
        <begin position="1"/>
        <end position="40"/>
    </location>
</feature>
<organism evidence="2 3">
    <name type="scientific">Diplogelasinospora grovesii</name>
    <dbReference type="NCBI Taxonomy" id="303347"/>
    <lineage>
        <taxon>Eukaryota</taxon>
        <taxon>Fungi</taxon>
        <taxon>Dikarya</taxon>
        <taxon>Ascomycota</taxon>
        <taxon>Pezizomycotina</taxon>
        <taxon>Sordariomycetes</taxon>
        <taxon>Sordariomycetidae</taxon>
        <taxon>Sordariales</taxon>
        <taxon>Diplogelasinosporaceae</taxon>
        <taxon>Diplogelasinospora</taxon>
    </lineage>
</organism>
<feature type="region of interest" description="Disordered" evidence="1">
    <location>
        <begin position="79"/>
        <end position="123"/>
    </location>
</feature>
<evidence type="ECO:0000313" key="3">
    <source>
        <dbReference type="Proteomes" id="UP001303473"/>
    </source>
</evidence>
<comment type="caution">
    <text evidence="2">The sequence shown here is derived from an EMBL/GenBank/DDBJ whole genome shotgun (WGS) entry which is preliminary data.</text>
</comment>
<feature type="region of interest" description="Disordered" evidence="1">
    <location>
        <begin position="154"/>
        <end position="268"/>
    </location>
</feature>
<feature type="compositionally biased region" description="Basic and acidic residues" evidence="1">
    <location>
        <begin position="239"/>
        <end position="262"/>
    </location>
</feature>
<gene>
    <name evidence="2" type="ORF">QBC46DRAFT_387585</name>
</gene>
<feature type="compositionally biased region" description="Polar residues" evidence="1">
    <location>
        <begin position="1"/>
        <end position="13"/>
    </location>
</feature>
<feature type="compositionally biased region" description="Polar residues" evidence="1">
    <location>
        <begin position="155"/>
        <end position="174"/>
    </location>
</feature>
<proteinExistence type="predicted"/>
<reference evidence="3" key="1">
    <citation type="journal article" date="2023" name="Mol. Phylogenet. Evol.">
        <title>Genome-scale phylogeny and comparative genomics of the fungal order Sordariales.</title>
        <authorList>
            <person name="Hensen N."/>
            <person name="Bonometti L."/>
            <person name="Westerberg I."/>
            <person name="Brannstrom I.O."/>
            <person name="Guillou S."/>
            <person name="Cros-Aarteil S."/>
            <person name="Calhoun S."/>
            <person name="Haridas S."/>
            <person name="Kuo A."/>
            <person name="Mondo S."/>
            <person name="Pangilinan J."/>
            <person name="Riley R."/>
            <person name="LaButti K."/>
            <person name="Andreopoulos B."/>
            <person name="Lipzen A."/>
            <person name="Chen C."/>
            <person name="Yan M."/>
            <person name="Daum C."/>
            <person name="Ng V."/>
            <person name="Clum A."/>
            <person name="Steindorff A."/>
            <person name="Ohm R.A."/>
            <person name="Martin F."/>
            <person name="Silar P."/>
            <person name="Natvig D.O."/>
            <person name="Lalanne C."/>
            <person name="Gautier V."/>
            <person name="Ament-Velasquez S.L."/>
            <person name="Kruys A."/>
            <person name="Hutchinson M.I."/>
            <person name="Powell A.J."/>
            <person name="Barry K."/>
            <person name="Miller A.N."/>
            <person name="Grigoriev I.V."/>
            <person name="Debuchy R."/>
            <person name="Gladieux P."/>
            <person name="Hiltunen Thoren M."/>
            <person name="Johannesson H."/>
        </authorList>
    </citation>
    <scope>NUCLEOTIDE SEQUENCE [LARGE SCALE GENOMIC DNA]</scope>
    <source>
        <strain evidence="3">CBS 340.73</strain>
    </source>
</reference>
<dbReference type="EMBL" id="MU853809">
    <property type="protein sequence ID" value="KAK3939581.1"/>
    <property type="molecule type" value="Genomic_DNA"/>
</dbReference>
<accession>A0AAN6N6R1</accession>
<dbReference type="AlphaFoldDB" id="A0AAN6N6R1"/>
<dbReference type="Proteomes" id="UP001303473">
    <property type="component" value="Unassembled WGS sequence"/>
</dbReference>
<feature type="compositionally biased region" description="Low complexity" evidence="1">
    <location>
        <begin position="175"/>
        <end position="195"/>
    </location>
</feature>
<sequence length="283" mass="31040">MMPRSTPSGTPSLRDSWPPTQMHLRPSVQHDDGEIDDLDLSAMNEDPLTYFLTPAPLSDDENINDVDFDMEFDAGIEDAKHPLPIVRSVSPSSLEGLSLPPPRPPTPPKSPATPDLELDLYPTPDDVDDYMHFAARARAHAFTLPFSLKDFTAGKSKTQSKQYNKNTTDALLSPSSFHGAGASSRGRSTSRSGPRPLGASQGISGLGGRSSRLSHRHSPHSWREPSPDVWSIEEETEEETHSEMGDSTVEERVKDKAGRAEAIDIPGPKLRKKVRFVLPAKDE</sequence>
<protein>
    <submittedName>
        <fullName evidence="2">Uncharacterized protein</fullName>
    </submittedName>
</protein>
<feature type="compositionally biased region" description="Pro residues" evidence="1">
    <location>
        <begin position="99"/>
        <end position="111"/>
    </location>
</feature>
<keyword evidence="3" id="KW-1185">Reference proteome</keyword>
<evidence type="ECO:0000313" key="2">
    <source>
        <dbReference type="EMBL" id="KAK3939581.1"/>
    </source>
</evidence>
<evidence type="ECO:0000256" key="1">
    <source>
        <dbReference type="SAM" id="MobiDB-lite"/>
    </source>
</evidence>